<reference evidence="2 3" key="1">
    <citation type="submission" date="2024-02" db="EMBL/GenBank/DDBJ databases">
        <title>High-quality chromosome-scale genome assembly of Pensacola bahiagrass (Paspalum notatum Flugge var. saurae).</title>
        <authorList>
            <person name="Vega J.M."/>
            <person name="Podio M."/>
            <person name="Orjuela J."/>
            <person name="Siena L.A."/>
            <person name="Pessino S.C."/>
            <person name="Combes M.C."/>
            <person name="Mariac C."/>
            <person name="Albertini E."/>
            <person name="Pupilli F."/>
            <person name="Ortiz J.P.A."/>
            <person name="Leblanc O."/>
        </authorList>
    </citation>
    <scope>NUCLEOTIDE SEQUENCE [LARGE SCALE GENOMIC DNA]</scope>
    <source>
        <strain evidence="2">R1</strain>
        <tissue evidence="2">Leaf</tissue>
    </source>
</reference>
<evidence type="ECO:0000313" key="3">
    <source>
        <dbReference type="Proteomes" id="UP001341281"/>
    </source>
</evidence>
<accession>A0AAQ3XEU4</accession>
<dbReference type="EMBL" id="CP144754">
    <property type="protein sequence ID" value="WVZ97146.1"/>
    <property type="molecule type" value="Genomic_DNA"/>
</dbReference>
<dbReference type="AlphaFoldDB" id="A0AAQ3XEU4"/>
<gene>
    <name evidence="2" type="ORF">U9M48_042701</name>
</gene>
<keyword evidence="3" id="KW-1185">Reference proteome</keyword>
<organism evidence="2 3">
    <name type="scientific">Paspalum notatum var. saurae</name>
    <dbReference type="NCBI Taxonomy" id="547442"/>
    <lineage>
        <taxon>Eukaryota</taxon>
        <taxon>Viridiplantae</taxon>
        <taxon>Streptophyta</taxon>
        <taxon>Embryophyta</taxon>
        <taxon>Tracheophyta</taxon>
        <taxon>Spermatophyta</taxon>
        <taxon>Magnoliopsida</taxon>
        <taxon>Liliopsida</taxon>
        <taxon>Poales</taxon>
        <taxon>Poaceae</taxon>
        <taxon>PACMAD clade</taxon>
        <taxon>Panicoideae</taxon>
        <taxon>Andropogonodae</taxon>
        <taxon>Paspaleae</taxon>
        <taxon>Paspalinae</taxon>
        <taxon>Paspalum</taxon>
    </lineage>
</organism>
<feature type="compositionally biased region" description="Acidic residues" evidence="1">
    <location>
        <begin position="1"/>
        <end position="14"/>
    </location>
</feature>
<proteinExistence type="predicted"/>
<feature type="region of interest" description="Disordered" evidence="1">
    <location>
        <begin position="1"/>
        <end position="43"/>
    </location>
</feature>
<evidence type="ECO:0000256" key="1">
    <source>
        <dbReference type="SAM" id="MobiDB-lite"/>
    </source>
</evidence>
<dbReference type="Proteomes" id="UP001341281">
    <property type="component" value="Chromosome 10"/>
</dbReference>
<sequence>MIEEPEDQEPDPQPEEYPQAAPDFASEEANPSEEGRQDHTLPANDLNTVYAYALGVDGNLIALDSLAALALAPTLGT</sequence>
<name>A0AAQ3XEU4_PASNO</name>
<protein>
    <submittedName>
        <fullName evidence="2">Uncharacterized protein</fullName>
    </submittedName>
</protein>
<evidence type="ECO:0000313" key="2">
    <source>
        <dbReference type="EMBL" id="WVZ97146.1"/>
    </source>
</evidence>